<dbReference type="GO" id="GO:1990592">
    <property type="term" value="P:protein K69-linked ufmylation"/>
    <property type="evidence" value="ECO:0007669"/>
    <property type="project" value="TreeGrafter"/>
</dbReference>
<evidence type="ECO:0000313" key="4">
    <source>
        <dbReference type="Proteomes" id="UP000015100"/>
    </source>
</evidence>
<dbReference type="OrthoDB" id="3935714at2759"/>
<dbReference type="STRING" id="1284197.S8BNC7"/>
<feature type="domain" description="E3 UFM1-protein ligase-like C-terminal" evidence="2">
    <location>
        <begin position="527"/>
        <end position="597"/>
    </location>
</feature>
<dbReference type="PANTHER" id="PTHR31057:SF0">
    <property type="entry name" value="E3 UFM1-PROTEIN LIGASE 1"/>
    <property type="match status" value="1"/>
</dbReference>
<dbReference type="PANTHER" id="PTHR31057">
    <property type="entry name" value="E3 UFM1-PROTEIN LIGASE 1"/>
    <property type="match status" value="1"/>
</dbReference>
<proteinExistence type="predicted"/>
<dbReference type="GO" id="GO:0061666">
    <property type="term" value="F:UFM1 ligase activity"/>
    <property type="evidence" value="ECO:0007669"/>
    <property type="project" value="InterPro"/>
</dbReference>
<evidence type="ECO:0000313" key="3">
    <source>
        <dbReference type="EMBL" id="EPS36752.1"/>
    </source>
</evidence>
<dbReference type="Pfam" id="PF25041">
    <property type="entry name" value="UFL1_C"/>
    <property type="match status" value="1"/>
</dbReference>
<protein>
    <submittedName>
        <fullName evidence="3">Uncharacterized protein</fullName>
    </submittedName>
</protein>
<reference evidence="4" key="2">
    <citation type="submission" date="2013-04" db="EMBL/GenBank/DDBJ databases">
        <title>Genomic mechanisms accounting for the adaptation to parasitism in nematode-trapping fungi.</title>
        <authorList>
            <person name="Ahren D.G."/>
        </authorList>
    </citation>
    <scope>NUCLEOTIDE SEQUENCE [LARGE SCALE GENOMIC DNA]</scope>
    <source>
        <strain evidence="4">CBS 200.50</strain>
    </source>
</reference>
<keyword evidence="4" id="KW-1185">Reference proteome</keyword>
<dbReference type="eggNOG" id="ENOG502SX33">
    <property type="taxonomic scope" value="Eukaryota"/>
</dbReference>
<dbReference type="OMA" id="FHTEADH"/>
<dbReference type="Proteomes" id="UP000015100">
    <property type="component" value="Unassembled WGS sequence"/>
</dbReference>
<sequence length="615" mass="70336">MFFTPPELRSVILQLQHDSVTAEIIPRKSGEGVFSRRYLNNELKKFIENGQARITISKLSKNLDVDDKYISSVLSTLEDGEQLFITLEDDLKEQLEDGVVTVVKYCRENDISKDTLIKLGRFLERKWSIELDWKDGDRYIYRPALVDELVDEITAELNEAVEPVRVRDVPFLGGGEYPDYFTDQLEKQVRKDKSLAGFWEKDQFIPMVYKLKKQEEVRQELRKIGFIHYNKYNAAYIGGKSDTWFTENFPGGEYLGDHYFSKDWLDAFEKQAQDSLEITGYADFEILASGLKGKEPGALLSRFHGKRKKGVRKYMNTLITDDVREKMKRTLLDYGRDLAEKDWKARSTKLLDNLRTYGDLCPQFEREYPGLGSGPITKIINDFERETRKTYDGRRSTLRETANTAEMLAFAEGFYLRFVINLRAVIRVKDAGLQDKLAQDLLAYYRKIIQDGLANYIDGGLISTGGDLIEEVKQRTESINNILDSGTPTKAIDTLQTVQEALRGYIQKIWREEPTDEVVAAKQVEMQTELKAQLAKTTNVSLIMLVVLILLFSKLEDGILRATGKYAPKILRALKAGMTEEDYEFLESVKAAVIAGSTPSEEDIEKLRAMGMSIS</sequence>
<dbReference type="EMBL" id="AQGS01000823">
    <property type="protein sequence ID" value="EPS36752.1"/>
    <property type="molecule type" value="Genomic_DNA"/>
</dbReference>
<gene>
    <name evidence="3" type="ORF">H072_9602</name>
</gene>
<dbReference type="HOGENOM" id="CLU_423871_0_0_1"/>
<dbReference type="GO" id="GO:0032434">
    <property type="term" value="P:regulation of proteasomal ubiquitin-dependent protein catabolic process"/>
    <property type="evidence" value="ECO:0007669"/>
    <property type="project" value="TreeGrafter"/>
</dbReference>
<dbReference type="Pfam" id="PF09743">
    <property type="entry name" value="E3_UFM1_ligase"/>
    <property type="match status" value="1"/>
</dbReference>
<dbReference type="InterPro" id="IPR056579">
    <property type="entry name" value="Ufl1_N"/>
</dbReference>
<accession>S8BNC7</accession>
<dbReference type="InterPro" id="IPR056761">
    <property type="entry name" value="Ufl1-like_C"/>
</dbReference>
<evidence type="ECO:0000259" key="1">
    <source>
        <dbReference type="Pfam" id="PF09743"/>
    </source>
</evidence>
<feature type="domain" description="E3 UFM1-protein ligase 1-like N-terminal" evidence="1">
    <location>
        <begin position="28"/>
        <end position="237"/>
    </location>
</feature>
<dbReference type="GO" id="GO:0005789">
    <property type="term" value="C:endoplasmic reticulum membrane"/>
    <property type="evidence" value="ECO:0007669"/>
    <property type="project" value="TreeGrafter"/>
</dbReference>
<dbReference type="AlphaFoldDB" id="S8BNC7"/>
<name>S8BNC7_DACHA</name>
<dbReference type="InterPro" id="IPR018611">
    <property type="entry name" value="Ufl1"/>
</dbReference>
<reference evidence="3 4" key="1">
    <citation type="journal article" date="2013" name="PLoS Genet.">
        <title>Genomic mechanisms accounting for the adaptation to parasitism in nematode-trapping fungi.</title>
        <authorList>
            <person name="Meerupati T."/>
            <person name="Andersson K.M."/>
            <person name="Friman E."/>
            <person name="Kumar D."/>
            <person name="Tunlid A."/>
            <person name="Ahren D."/>
        </authorList>
    </citation>
    <scope>NUCLEOTIDE SEQUENCE [LARGE SCALE GENOMIC DNA]</scope>
    <source>
        <strain evidence="3 4">CBS 200.50</strain>
    </source>
</reference>
<comment type="caution">
    <text evidence="3">The sequence shown here is derived from an EMBL/GenBank/DDBJ whole genome shotgun (WGS) entry which is preliminary data.</text>
</comment>
<dbReference type="GO" id="GO:0034976">
    <property type="term" value="P:response to endoplasmic reticulum stress"/>
    <property type="evidence" value="ECO:0007669"/>
    <property type="project" value="TreeGrafter"/>
</dbReference>
<organism evidence="3 4">
    <name type="scientific">Dactylellina haptotyla (strain CBS 200.50)</name>
    <name type="common">Nematode-trapping fungus</name>
    <name type="synonym">Monacrosporium haptotylum</name>
    <dbReference type="NCBI Taxonomy" id="1284197"/>
    <lineage>
        <taxon>Eukaryota</taxon>
        <taxon>Fungi</taxon>
        <taxon>Dikarya</taxon>
        <taxon>Ascomycota</taxon>
        <taxon>Pezizomycotina</taxon>
        <taxon>Orbiliomycetes</taxon>
        <taxon>Orbiliales</taxon>
        <taxon>Orbiliaceae</taxon>
        <taxon>Dactylellina</taxon>
    </lineage>
</organism>
<evidence type="ECO:0000259" key="2">
    <source>
        <dbReference type="Pfam" id="PF25041"/>
    </source>
</evidence>